<evidence type="ECO:0000313" key="1">
    <source>
        <dbReference type="EMBL" id="AMG37232.1"/>
    </source>
</evidence>
<dbReference type="Proteomes" id="UP000060602">
    <property type="component" value="Chromosome"/>
</dbReference>
<protein>
    <submittedName>
        <fullName evidence="1">Uncharacterized protein</fullName>
    </submittedName>
</protein>
<accession>A0A0X8NZP5</accession>
<reference evidence="2" key="1">
    <citation type="submission" date="2015-12" db="EMBL/GenBank/DDBJ databases">
        <title>FDA dAtabase for Regulatory Grade micrObial Sequences (FDA-ARGOS): Supporting development and validation of Infectious Disease Dx tests.</title>
        <authorList>
            <person name="Case J."/>
            <person name="Tallon L."/>
            <person name="Sadzewicz L."/>
            <person name="Sengamalay N."/>
            <person name="Ott S."/>
            <person name="Godinez A."/>
            <person name="Nagaraj S."/>
            <person name="Nadendla S."/>
            <person name="Sichtig H."/>
        </authorList>
    </citation>
    <scope>NUCLEOTIDE SEQUENCE [LARGE SCALE GENOMIC DNA]</scope>
    <source>
        <strain evidence="2">FDAARGOS_147</strain>
    </source>
</reference>
<dbReference type="EMBL" id="CP014060">
    <property type="protein sequence ID" value="AMG37232.1"/>
    <property type="molecule type" value="Genomic_DNA"/>
</dbReference>
<organism evidence="1 2">
    <name type="scientific">Alcaligenes xylosoxydans xylosoxydans</name>
    <name type="common">Achromobacter xylosoxidans</name>
    <dbReference type="NCBI Taxonomy" id="85698"/>
    <lineage>
        <taxon>Bacteria</taxon>
        <taxon>Pseudomonadati</taxon>
        <taxon>Pseudomonadota</taxon>
        <taxon>Betaproteobacteria</taxon>
        <taxon>Burkholderiales</taxon>
        <taxon>Alcaligenaceae</taxon>
        <taxon>Achromobacter</taxon>
    </lineage>
</organism>
<sequence>MTISSVTPSSPFVSLEAFAKAAESGQDVYVDVAGEKLQVLGMGTTPGGRSVAWVAPNVDTTAMFAQALARSYGQGIASAVSRELGLEPNPGKPLSARTVAQALDMAQTSRDALSGVDFLTRLALSATNGAPAFQQACSDAGVAPASLDAARRGALDQAMQARFDQAAQSGQSPVSLGTAAAWLRDLLKAG</sequence>
<proteinExistence type="predicted"/>
<gene>
    <name evidence="1" type="ORF">AL504_15165</name>
</gene>
<dbReference type="AlphaFoldDB" id="A0A0X8NZP5"/>
<dbReference type="RefSeq" id="WP_061072467.1">
    <property type="nucleotide sequence ID" value="NZ_CP014060.2"/>
</dbReference>
<evidence type="ECO:0000313" key="2">
    <source>
        <dbReference type="Proteomes" id="UP000060602"/>
    </source>
</evidence>
<name>A0A0X8NZP5_ALCXX</name>